<accession>A0A7K1GPV9</accession>
<name>A0A7K1GPV9_9FLAO</name>
<dbReference type="AlphaFoldDB" id="A0A7K1GPV9"/>
<evidence type="ECO:0000313" key="3">
    <source>
        <dbReference type="EMBL" id="MTH30433.1"/>
    </source>
</evidence>
<proteinExistence type="predicted"/>
<reference evidence="3 4" key="1">
    <citation type="journal article" date="2006" name="Int. J. Syst. Evol. Microbiol.">
        <title>Myroides pelagicus sp. nov., isolated from seawater in Thailand.</title>
        <authorList>
            <person name="Yoon J."/>
            <person name="Maneerat S."/>
            <person name="Kawai F."/>
            <person name="Yokota A."/>
        </authorList>
    </citation>
    <scope>NUCLEOTIDE SEQUENCE [LARGE SCALE GENOMIC DNA]</scope>
    <source>
        <strain evidence="3 4">SM1T</strain>
    </source>
</reference>
<evidence type="ECO:0000313" key="4">
    <source>
        <dbReference type="Proteomes" id="UP000488936"/>
    </source>
</evidence>
<organism evidence="3 4">
    <name type="scientific">Myroides pelagicus</name>
    <dbReference type="NCBI Taxonomy" id="270914"/>
    <lineage>
        <taxon>Bacteria</taxon>
        <taxon>Pseudomonadati</taxon>
        <taxon>Bacteroidota</taxon>
        <taxon>Flavobacteriia</taxon>
        <taxon>Flavobacteriales</taxon>
        <taxon>Flavobacteriaceae</taxon>
        <taxon>Myroides</taxon>
    </lineage>
</organism>
<dbReference type="EMBL" id="WMJY01000026">
    <property type="protein sequence ID" value="MTH30433.1"/>
    <property type="molecule type" value="Genomic_DNA"/>
</dbReference>
<dbReference type="Pfam" id="PF14219">
    <property type="entry name" value="DUF4328"/>
    <property type="match status" value="1"/>
</dbReference>
<evidence type="ECO:0000259" key="2">
    <source>
        <dbReference type="Pfam" id="PF14219"/>
    </source>
</evidence>
<dbReference type="InterPro" id="IPR025565">
    <property type="entry name" value="DUF4328"/>
</dbReference>
<feature type="transmembrane region" description="Helical" evidence="1">
    <location>
        <begin position="170"/>
        <end position="193"/>
    </location>
</feature>
<gene>
    <name evidence="3" type="ORF">GJV77_11050</name>
</gene>
<protein>
    <submittedName>
        <fullName evidence="3">DUF4328 domain-containing protein</fullName>
    </submittedName>
</protein>
<feature type="domain" description="DUF4328" evidence="2">
    <location>
        <begin position="60"/>
        <end position="193"/>
    </location>
</feature>
<comment type="caution">
    <text evidence="3">The sequence shown here is derived from an EMBL/GenBank/DDBJ whole genome shotgun (WGS) entry which is preliminary data.</text>
</comment>
<sequence>MQIINGLVKIASFLFLIDVYAIVNFTIMDRIVVQNVLGGGYYKQADLRQFERVSNYLNDIHLLIGVFFFVTFLFWFYYAFQNIQRLDSKLYESKYWVFLAWFVPVFNLFLPFTMLAKMSRRTYVYLEKRGVNYGGKFPFGVFLLWWFAYITFLLVNFLQKVVFSYVSFDFMSNLNLFVHVLNFIGVVVCYSFIRHYIRLQEALKSVQNNEDRSFVS</sequence>
<keyword evidence="1" id="KW-1133">Transmembrane helix</keyword>
<evidence type="ECO:0000256" key="1">
    <source>
        <dbReference type="SAM" id="Phobius"/>
    </source>
</evidence>
<keyword evidence="4" id="KW-1185">Reference proteome</keyword>
<dbReference type="RefSeq" id="WP_155036418.1">
    <property type="nucleotide sequence ID" value="NZ_JAYMMG010000011.1"/>
</dbReference>
<feature type="transmembrane region" description="Helical" evidence="1">
    <location>
        <begin position="95"/>
        <end position="116"/>
    </location>
</feature>
<keyword evidence="1" id="KW-0472">Membrane</keyword>
<feature type="transmembrane region" description="Helical" evidence="1">
    <location>
        <begin position="6"/>
        <end position="27"/>
    </location>
</feature>
<feature type="transmembrane region" description="Helical" evidence="1">
    <location>
        <begin position="137"/>
        <end position="158"/>
    </location>
</feature>
<keyword evidence="1" id="KW-0812">Transmembrane</keyword>
<dbReference type="Proteomes" id="UP000488936">
    <property type="component" value="Unassembled WGS sequence"/>
</dbReference>
<dbReference type="OrthoDB" id="1439530at2"/>
<feature type="transmembrane region" description="Helical" evidence="1">
    <location>
        <begin position="60"/>
        <end position="80"/>
    </location>
</feature>